<evidence type="ECO:0000313" key="1">
    <source>
        <dbReference type="EMBL" id="QMR43020.1"/>
    </source>
</evidence>
<gene>
    <name evidence="1" type="ORF">HV331_26405</name>
</gene>
<dbReference type="InterPro" id="IPR016181">
    <property type="entry name" value="Acyl_CoA_acyltransferase"/>
</dbReference>
<name>A0AAP9R238_KLEAE</name>
<sequence length="341" mass="37918">MRVVAAESIHSARLLGLLEENAMGGDIDLVLTRRPDFFSAQCGVSSEHPVIALEGEKAVGMCMLTRHMGFANGEQQPLGYLGSLRISPGYRHRVRILKKGFAALHQFSPPERCYTSIASDNVVARRLLEKGISGLPRYQCLGDMLTLAISRRRGKRHELWRVLSPQDYPQVVDFYSRHAQFRQLAPTLCADWLNHAGLPVLGYSDGQELRACAVLWDQRAFKQVLAAGYSRRMRVLRPFWNGYAAVAGRVALPQPGQPLEQSFLAWFACNDTVSVVDLVEDALTLCPTKVMTLGLPAGHPDAAKLISRTCPVVYRTCLYCVNLSASPSWDPRMVWPEVALL</sequence>
<geneLocation type="plasmid" evidence="2">
    <name>prhbstw-00938_2</name>
</geneLocation>
<reference evidence="2" key="1">
    <citation type="submission" date="2020-06" db="EMBL/GenBank/DDBJ databases">
        <title>REHAB project genomes.</title>
        <authorList>
            <person name="Shaw L.P."/>
        </authorList>
    </citation>
    <scope>NUCLEOTIDE SEQUENCE [LARGE SCALE GENOMIC DNA]</scope>
    <source>
        <strain evidence="2">RHBSTW-00938</strain>
        <plasmid evidence="2">prhbstw-00938_2</plasmid>
    </source>
</reference>
<evidence type="ECO:0000313" key="2">
    <source>
        <dbReference type="Proteomes" id="UP000514462"/>
    </source>
</evidence>
<proteinExistence type="predicted"/>
<accession>A0AAP9R238</accession>
<protein>
    <submittedName>
        <fullName evidence="1">N-acetyltransferase</fullName>
    </submittedName>
</protein>
<dbReference type="AlphaFoldDB" id="A0AAP9R238"/>
<keyword evidence="1" id="KW-0614">Plasmid</keyword>
<dbReference type="EMBL" id="CP055905">
    <property type="protein sequence ID" value="QMR43020.1"/>
    <property type="molecule type" value="Genomic_DNA"/>
</dbReference>
<dbReference type="Proteomes" id="UP000514462">
    <property type="component" value="Plasmid pRHBSTW-00938_2"/>
</dbReference>
<dbReference type="SUPFAM" id="SSF55729">
    <property type="entry name" value="Acyl-CoA N-acyltransferases (Nat)"/>
    <property type="match status" value="1"/>
</dbReference>
<dbReference type="RefSeq" id="WP_182015400.1">
    <property type="nucleotide sequence ID" value="NZ_CP055905.1"/>
</dbReference>
<organism evidence="1 2">
    <name type="scientific">Klebsiella aerogenes</name>
    <name type="common">Enterobacter aerogenes</name>
    <dbReference type="NCBI Taxonomy" id="548"/>
    <lineage>
        <taxon>Bacteria</taxon>
        <taxon>Pseudomonadati</taxon>
        <taxon>Pseudomonadota</taxon>
        <taxon>Gammaproteobacteria</taxon>
        <taxon>Enterobacterales</taxon>
        <taxon>Enterobacteriaceae</taxon>
        <taxon>Klebsiella/Raoultella group</taxon>
        <taxon>Klebsiella</taxon>
    </lineage>
</organism>